<dbReference type="PANTHER" id="PTHR33885">
    <property type="entry name" value="PHAGE SHOCK PROTEIN C"/>
    <property type="match status" value="1"/>
</dbReference>
<evidence type="ECO:0000256" key="4">
    <source>
        <dbReference type="ARBA" id="ARBA00022989"/>
    </source>
</evidence>
<gene>
    <name evidence="8" type="ORF">FCL54_05145</name>
</gene>
<dbReference type="PANTHER" id="PTHR33885:SF3">
    <property type="entry name" value="PHAGE SHOCK PROTEIN C"/>
    <property type="match status" value="1"/>
</dbReference>
<evidence type="ECO:0000259" key="7">
    <source>
        <dbReference type="Pfam" id="PF04024"/>
    </source>
</evidence>
<dbReference type="EMBL" id="SWLG01000003">
    <property type="protein sequence ID" value="TLS38524.1"/>
    <property type="molecule type" value="Genomic_DNA"/>
</dbReference>
<evidence type="ECO:0000313" key="9">
    <source>
        <dbReference type="Proteomes" id="UP000308230"/>
    </source>
</evidence>
<organism evidence="8 9">
    <name type="scientific">Exobacillus caeni</name>
    <dbReference type="NCBI Taxonomy" id="2574798"/>
    <lineage>
        <taxon>Bacteria</taxon>
        <taxon>Bacillati</taxon>
        <taxon>Bacillota</taxon>
        <taxon>Bacilli</taxon>
        <taxon>Bacillales</taxon>
        <taxon>Guptibacillaceae</taxon>
        <taxon>Exobacillus</taxon>
    </lineage>
</organism>
<evidence type="ECO:0000256" key="6">
    <source>
        <dbReference type="SAM" id="Phobius"/>
    </source>
</evidence>
<proteinExistence type="predicted"/>
<keyword evidence="2" id="KW-1003">Cell membrane</keyword>
<keyword evidence="3 6" id="KW-0812">Transmembrane</keyword>
<keyword evidence="4 6" id="KW-1133">Transmembrane helix</keyword>
<dbReference type="GO" id="GO:0005886">
    <property type="term" value="C:plasma membrane"/>
    <property type="evidence" value="ECO:0007669"/>
    <property type="project" value="UniProtKB-SubCell"/>
</dbReference>
<evidence type="ECO:0000256" key="3">
    <source>
        <dbReference type="ARBA" id="ARBA00022692"/>
    </source>
</evidence>
<comment type="caution">
    <text evidence="8">The sequence shown here is derived from an EMBL/GenBank/DDBJ whole genome shotgun (WGS) entry which is preliminary data.</text>
</comment>
<protein>
    <submittedName>
        <fullName evidence="8">PspC domain-containing protein</fullName>
    </submittedName>
</protein>
<dbReference type="AlphaFoldDB" id="A0A5R9FD85"/>
<keyword evidence="5 6" id="KW-0472">Membrane</keyword>
<comment type="subcellular location">
    <subcellularLocation>
        <location evidence="1">Cell membrane</location>
        <topology evidence="1">Single-pass membrane protein</topology>
    </subcellularLocation>
</comment>
<keyword evidence="9" id="KW-1185">Reference proteome</keyword>
<dbReference type="InterPro" id="IPR007168">
    <property type="entry name" value="Phageshock_PspC_N"/>
</dbReference>
<dbReference type="Proteomes" id="UP000308230">
    <property type="component" value="Unassembled WGS sequence"/>
</dbReference>
<evidence type="ECO:0000256" key="2">
    <source>
        <dbReference type="ARBA" id="ARBA00022475"/>
    </source>
</evidence>
<accession>A0A5R9FD85</accession>
<feature type="domain" description="Phage shock protein PspC N-terminal" evidence="7">
    <location>
        <begin position="2"/>
        <end position="61"/>
    </location>
</feature>
<dbReference type="RefSeq" id="WP_138123887.1">
    <property type="nucleotide sequence ID" value="NZ_SWLG01000003.1"/>
</dbReference>
<evidence type="ECO:0000256" key="1">
    <source>
        <dbReference type="ARBA" id="ARBA00004162"/>
    </source>
</evidence>
<evidence type="ECO:0000313" key="8">
    <source>
        <dbReference type="EMBL" id="TLS38524.1"/>
    </source>
</evidence>
<sequence>MKQLARSQDDRKVAGVLGGISDSLNIDSTIIRVIFVILLFATGFFPFGIAYIIAAFVMPNESEV</sequence>
<name>A0A5R9FD85_9BACL</name>
<reference evidence="8 9" key="1">
    <citation type="submission" date="2019-04" db="EMBL/GenBank/DDBJ databases">
        <title>Bacillus caeni sp. nov., a bacterium isolated from mangrove sediment.</title>
        <authorList>
            <person name="Huang H."/>
            <person name="Mo K."/>
            <person name="Hu Y."/>
        </authorList>
    </citation>
    <scope>NUCLEOTIDE SEQUENCE [LARGE SCALE GENOMIC DNA]</scope>
    <source>
        <strain evidence="8 9">HB172195</strain>
    </source>
</reference>
<feature type="transmembrane region" description="Helical" evidence="6">
    <location>
        <begin position="33"/>
        <end position="58"/>
    </location>
</feature>
<evidence type="ECO:0000256" key="5">
    <source>
        <dbReference type="ARBA" id="ARBA00023136"/>
    </source>
</evidence>
<dbReference type="OrthoDB" id="9815286at2"/>
<dbReference type="Pfam" id="PF04024">
    <property type="entry name" value="PspC"/>
    <property type="match status" value="1"/>
</dbReference>
<dbReference type="InterPro" id="IPR052027">
    <property type="entry name" value="PspC"/>
</dbReference>